<dbReference type="AlphaFoldDB" id="A0A0N0U2P5"/>
<accession>A0A0N0U2P5</accession>
<proteinExistence type="predicted"/>
<dbReference type="PANTHER" id="PTHR19446">
    <property type="entry name" value="REVERSE TRANSCRIPTASES"/>
    <property type="match status" value="1"/>
</dbReference>
<gene>
    <name evidence="1" type="ORF">WN51_10621</name>
</gene>
<name>A0A0N0U2P5_9HYME</name>
<dbReference type="OrthoDB" id="7698353at2759"/>
<dbReference type="Proteomes" id="UP000053105">
    <property type="component" value="Unassembled WGS sequence"/>
</dbReference>
<keyword evidence="1" id="KW-0808">Transferase</keyword>
<organism evidence="1 2">
    <name type="scientific">Melipona quadrifasciata</name>
    <dbReference type="NCBI Taxonomy" id="166423"/>
    <lineage>
        <taxon>Eukaryota</taxon>
        <taxon>Metazoa</taxon>
        <taxon>Ecdysozoa</taxon>
        <taxon>Arthropoda</taxon>
        <taxon>Hexapoda</taxon>
        <taxon>Insecta</taxon>
        <taxon>Pterygota</taxon>
        <taxon>Neoptera</taxon>
        <taxon>Endopterygota</taxon>
        <taxon>Hymenoptera</taxon>
        <taxon>Apocrita</taxon>
        <taxon>Aculeata</taxon>
        <taxon>Apoidea</taxon>
        <taxon>Anthophila</taxon>
        <taxon>Apidae</taxon>
        <taxon>Melipona</taxon>
    </lineage>
</organism>
<sequence length="230" mass="26685">MLRSKILSLNDSWARSAPEKSNTFAEHLYNIFQYNDINSTRITPNEAWSKPSIETKDIPRTTIKEVKRLTTDIKTNKTPGFDLIKGKIIKELPPKAVRMLTIIFNATLRTRYFPIHWKAAQMIMLLKTDKDPHIPASYRAISLLPIFSKLLEKIILNRLKEINTEQKIIHANLALERKQYCTALFLDIKKTSYYNDTMSSLMFSAENNIYVLQPPNTNNSIYQMSSMDKL</sequence>
<reference evidence="1 2" key="1">
    <citation type="submission" date="2015-07" db="EMBL/GenBank/DDBJ databases">
        <title>The genome of Melipona quadrifasciata.</title>
        <authorList>
            <person name="Pan H."/>
            <person name="Kapheim K."/>
        </authorList>
    </citation>
    <scope>NUCLEOTIDE SEQUENCE [LARGE SCALE GENOMIC DNA]</scope>
    <source>
        <strain evidence="1">0111107301</strain>
        <tissue evidence="1">Whole body</tissue>
    </source>
</reference>
<dbReference type="EMBL" id="KQ436131">
    <property type="protein sequence ID" value="KOX67432.1"/>
    <property type="molecule type" value="Genomic_DNA"/>
</dbReference>
<evidence type="ECO:0000313" key="2">
    <source>
        <dbReference type="Proteomes" id="UP000053105"/>
    </source>
</evidence>
<dbReference type="GO" id="GO:0003964">
    <property type="term" value="F:RNA-directed DNA polymerase activity"/>
    <property type="evidence" value="ECO:0007669"/>
    <property type="project" value="UniProtKB-KW"/>
</dbReference>
<keyword evidence="1" id="KW-0548">Nucleotidyltransferase</keyword>
<keyword evidence="1" id="KW-0695">RNA-directed DNA polymerase</keyword>
<keyword evidence="2" id="KW-1185">Reference proteome</keyword>
<protein>
    <submittedName>
        <fullName evidence="1">RNA-directed DNA polymerase from mobile element jockey</fullName>
    </submittedName>
</protein>
<dbReference type="STRING" id="166423.A0A0N0U2P5"/>
<evidence type="ECO:0000313" key="1">
    <source>
        <dbReference type="EMBL" id="KOX67432.1"/>
    </source>
</evidence>